<accession>A0ABW9Z9B0</accession>
<evidence type="ECO:0000313" key="5">
    <source>
        <dbReference type="EMBL" id="NBL65463.1"/>
    </source>
</evidence>
<dbReference type="PANTHER" id="PTHR23407:SF1">
    <property type="entry name" value="5-FORMYLTETRAHYDROFOLATE CYCLO-LIGASE"/>
    <property type="match status" value="1"/>
</dbReference>
<gene>
    <name evidence="5" type="ORF">GV828_09655</name>
</gene>
<evidence type="ECO:0000256" key="3">
    <source>
        <dbReference type="ARBA" id="ARBA00022840"/>
    </source>
</evidence>
<dbReference type="RefSeq" id="WP_166537281.1">
    <property type="nucleotide sequence ID" value="NZ_JAABLM010000010.1"/>
</dbReference>
<evidence type="ECO:0000256" key="4">
    <source>
        <dbReference type="RuleBase" id="RU361279"/>
    </source>
</evidence>
<evidence type="ECO:0000256" key="2">
    <source>
        <dbReference type="ARBA" id="ARBA00022741"/>
    </source>
</evidence>
<dbReference type="GO" id="GO:0030272">
    <property type="term" value="F:5-formyltetrahydrofolate cyclo-ligase activity"/>
    <property type="evidence" value="ECO:0007669"/>
    <property type="project" value="UniProtKB-EC"/>
</dbReference>
<dbReference type="EMBL" id="JAABLM010000010">
    <property type="protein sequence ID" value="NBL65463.1"/>
    <property type="molecule type" value="Genomic_DNA"/>
</dbReference>
<proteinExistence type="inferred from homology"/>
<organism evidence="5 6">
    <name type="scientific">Flavobacterium ichthyis</name>
    <dbReference type="NCBI Taxonomy" id="2698827"/>
    <lineage>
        <taxon>Bacteria</taxon>
        <taxon>Pseudomonadati</taxon>
        <taxon>Bacteroidota</taxon>
        <taxon>Flavobacteriia</taxon>
        <taxon>Flavobacteriales</taxon>
        <taxon>Flavobacteriaceae</taxon>
        <taxon>Flavobacterium</taxon>
    </lineage>
</organism>
<dbReference type="Pfam" id="PF01812">
    <property type="entry name" value="5-FTHF_cyc-lig"/>
    <property type="match status" value="1"/>
</dbReference>
<sequence>MTKKELRNHYKKLRENLSAEDVETKSMAIANMALQGTFWHKQIYHIYLPIIANKEVDTEFLLQILSGKDKDIVVSKADFSSRSMTHFLLTDSTKFVVNSHGIPEPENGFEVNPEKIEVVFMPLLAYDIKGNRVGYGKGFYDNFLRKCTPETIKIGLSFFEPETEIDGIFEGDIPMDFCITPSKIYSF</sequence>
<protein>
    <recommendedName>
        <fullName evidence="4">5-formyltetrahydrofolate cyclo-ligase</fullName>
        <ecNumber evidence="4">6.3.3.2</ecNumber>
    </recommendedName>
</protein>
<dbReference type="EC" id="6.3.3.2" evidence="4"/>
<dbReference type="PANTHER" id="PTHR23407">
    <property type="entry name" value="ATPASE INHIBITOR/5-FORMYLTETRAHYDROFOLATE CYCLO-LIGASE"/>
    <property type="match status" value="1"/>
</dbReference>
<keyword evidence="2 4" id="KW-0547">Nucleotide-binding</keyword>
<dbReference type="SUPFAM" id="SSF100950">
    <property type="entry name" value="NagB/RpiA/CoA transferase-like"/>
    <property type="match status" value="1"/>
</dbReference>
<dbReference type="Proteomes" id="UP000798602">
    <property type="component" value="Unassembled WGS sequence"/>
</dbReference>
<keyword evidence="4" id="KW-0479">Metal-binding</keyword>
<comment type="cofactor">
    <cofactor evidence="4">
        <name>Mg(2+)</name>
        <dbReference type="ChEBI" id="CHEBI:18420"/>
    </cofactor>
</comment>
<keyword evidence="3 4" id="KW-0067">ATP-binding</keyword>
<dbReference type="NCBIfam" id="TIGR02727">
    <property type="entry name" value="MTHFS_bact"/>
    <property type="match status" value="1"/>
</dbReference>
<dbReference type="Gene3D" id="3.40.50.10420">
    <property type="entry name" value="NagB/RpiA/CoA transferase-like"/>
    <property type="match status" value="1"/>
</dbReference>
<reference evidence="6" key="1">
    <citation type="submission" date="2020-01" db="EMBL/GenBank/DDBJ databases">
        <title>Sphingomonas sp. strain CSW-10.</title>
        <authorList>
            <person name="Chen W.-M."/>
        </authorList>
    </citation>
    <scope>NUCLEOTIDE SEQUENCE [LARGE SCALE GENOMIC DNA]</scope>
    <source>
        <strain evidence="6">NST-5</strain>
    </source>
</reference>
<keyword evidence="4" id="KW-0460">Magnesium</keyword>
<dbReference type="InterPro" id="IPR024185">
    <property type="entry name" value="FTHF_cligase-like_sf"/>
</dbReference>
<evidence type="ECO:0000256" key="1">
    <source>
        <dbReference type="ARBA" id="ARBA00010638"/>
    </source>
</evidence>
<name>A0ABW9Z9B0_9FLAO</name>
<dbReference type="InterPro" id="IPR037171">
    <property type="entry name" value="NagB/RpiA_transferase-like"/>
</dbReference>
<comment type="caution">
    <text evidence="5">The sequence shown here is derived from an EMBL/GenBank/DDBJ whole genome shotgun (WGS) entry which is preliminary data.</text>
</comment>
<dbReference type="InterPro" id="IPR002698">
    <property type="entry name" value="FTHF_cligase"/>
</dbReference>
<keyword evidence="5" id="KW-0436">Ligase</keyword>
<comment type="similarity">
    <text evidence="1 4">Belongs to the 5-formyltetrahydrofolate cyclo-ligase family.</text>
</comment>
<dbReference type="PIRSF" id="PIRSF006806">
    <property type="entry name" value="FTHF_cligase"/>
    <property type="match status" value="1"/>
</dbReference>
<comment type="catalytic activity">
    <reaction evidence="4">
        <text>(6S)-5-formyl-5,6,7,8-tetrahydrofolate + ATP = (6R)-5,10-methenyltetrahydrofolate + ADP + phosphate</text>
        <dbReference type="Rhea" id="RHEA:10488"/>
        <dbReference type="ChEBI" id="CHEBI:30616"/>
        <dbReference type="ChEBI" id="CHEBI:43474"/>
        <dbReference type="ChEBI" id="CHEBI:57455"/>
        <dbReference type="ChEBI" id="CHEBI:57457"/>
        <dbReference type="ChEBI" id="CHEBI:456216"/>
        <dbReference type="EC" id="6.3.3.2"/>
    </reaction>
</comment>
<evidence type="ECO:0000313" key="6">
    <source>
        <dbReference type="Proteomes" id="UP000798602"/>
    </source>
</evidence>
<keyword evidence="6" id="KW-1185">Reference proteome</keyword>